<evidence type="ECO:0000313" key="1">
    <source>
        <dbReference type="EMBL" id="KEF55099.1"/>
    </source>
</evidence>
<dbReference type="PANTHER" id="PTHR43084">
    <property type="entry name" value="PERSULFIDE DIOXYGENASE ETHE1"/>
    <property type="match status" value="1"/>
</dbReference>
<dbReference type="GO" id="GO:0050313">
    <property type="term" value="F:sulfur dioxygenase activity"/>
    <property type="evidence" value="ECO:0007669"/>
    <property type="project" value="TreeGrafter"/>
</dbReference>
<dbReference type="HOGENOM" id="CLU_126105_0_0_1"/>
<organism evidence="1 2">
    <name type="scientific">Exophiala aquamarina CBS 119918</name>
    <dbReference type="NCBI Taxonomy" id="1182545"/>
    <lineage>
        <taxon>Eukaryota</taxon>
        <taxon>Fungi</taxon>
        <taxon>Dikarya</taxon>
        <taxon>Ascomycota</taxon>
        <taxon>Pezizomycotina</taxon>
        <taxon>Eurotiomycetes</taxon>
        <taxon>Chaetothyriomycetidae</taxon>
        <taxon>Chaetothyriales</taxon>
        <taxon>Herpotrichiellaceae</taxon>
        <taxon>Exophiala</taxon>
    </lineage>
</organism>
<dbReference type="VEuPathDB" id="FungiDB:A1O9_08752"/>
<dbReference type="STRING" id="1182545.A0A072P4Q6"/>
<evidence type="ECO:0008006" key="3">
    <source>
        <dbReference type="Google" id="ProtNLM"/>
    </source>
</evidence>
<dbReference type="RefSeq" id="XP_013257689.1">
    <property type="nucleotide sequence ID" value="XM_013402235.1"/>
</dbReference>
<name>A0A072P4Q6_9EURO</name>
<dbReference type="OrthoDB" id="449487at2759"/>
<dbReference type="GO" id="GO:0070813">
    <property type="term" value="P:hydrogen sulfide metabolic process"/>
    <property type="evidence" value="ECO:0007669"/>
    <property type="project" value="TreeGrafter"/>
</dbReference>
<comment type="caution">
    <text evidence="1">The sequence shown here is derived from an EMBL/GenBank/DDBJ whole genome shotgun (WGS) entry which is preliminary data.</text>
</comment>
<dbReference type="GO" id="GO:0006749">
    <property type="term" value="P:glutathione metabolic process"/>
    <property type="evidence" value="ECO:0007669"/>
    <property type="project" value="TreeGrafter"/>
</dbReference>
<accession>A0A072P4Q6</accession>
<dbReference type="PANTHER" id="PTHR43084:SF1">
    <property type="entry name" value="PERSULFIDE DIOXYGENASE ETHE1, MITOCHONDRIAL"/>
    <property type="match status" value="1"/>
</dbReference>
<sequence>MGYKIGGRRFNFLVDLGSARADFPGGCAESLFRSGRKLLTLPENTKICVGHDYPAQGSDGQDTPLPFMLVQQDREKNKHLKDGMTVEQFVTQRQKRDATLAEPKLIRQSLQMNIRAGRLPKLAGTGHRMLLIPLKLGNVAW</sequence>
<dbReference type="Proteomes" id="UP000027920">
    <property type="component" value="Unassembled WGS sequence"/>
</dbReference>
<gene>
    <name evidence="1" type="ORF">A1O9_08752</name>
</gene>
<proteinExistence type="predicted"/>
<dbReference type="EMBL" id="AMGV01000008">
    <property type="protein sequence ID" value="KEF55099.1"/>
    <property type="molecule type" value="Genomic_DNA"/>
</dbReference>
<protein>
    <recommendedName>
        <fullName evidence="3">Metallo-beta-lactamase domain-containing protein</fullName>
    </recommendedName>
</protein>
<dbReference type="AlphaFoldDB" id="A0A072P4Q6"/>
<dbReference type="Gene3D" id="3.60.15.10">
    <property type="entry name" value="Ribonuclease Z/Hydroxyacylglutathione hydrolase-like"/>
    <property type="match status" value="1"/>
</dbReference>
<evidence type="ECO:0000313" key="2">
    <source>
        <dbReference type="Proteomes" id="UP000027920"/>
    </source>
</evidence>
<dbReference type="GeneID" id="25283663"/>
<keyword evidence="2" id="KW-1185">Reference proteome</keyword>
<dbReference type="SUPFAM" id="SSF56281">
    <property type="entry name" value="Metallo-hydrolase/oxidoreductase"/>
    <property type="match status" value="1"/>
</dbReference>
<dbReference type="InterPro" id="IPR036866">
    <property type="entry name" value="RibonucZ/Hydroxyglut_hydro"/>
</dbReference>
<dbReference type="InterPro" id="IPR051682">
    <property type="entry name" value="Mito_Persulfide_Diox"/>
</dbReference>
<reference evidence="1 2" key="1">
    <citation type="submission" date="2013-03" db="EMBL/GenBank/DDBJ databases">
        <title>The Genome Sequence of Exophiala aquamarina CBS 119918.</title>
        <authorList>
            <consortium name="The Broad Institute Genomics Platform"/>
            <person name="Cuomo C."/>
            <person name="de Hoog S."/>
            <person name="Gorbushina A."/>
            <person name="Walker B."/>
            <person name="Young S.K."/>
            <person name="Zeng Q."/>
            <person name="Gargeya S."/>
            <person name="Fitzgerald M."/>
            <person name="Haas B."/>
            <person name="Abouelleil A."/>
            <person name="Allen A.W."/>
            <person name="Alvarado L."/>
            <person name="Arachchi H.M."/>
            <person name="Berlin A.M."/>
            <person name="Chapman S.B."/>
            <person name="Gainer-Dewar J."/>
            <person name="Goldberg J."/>
            <person name="Griggs A."/>
            <person name="Gujja S."/>
            <person name="Hansen M."/>
            <person name="Howarth C."/>
            <person name="Imamovic A."/>
            <person name="Ireland A."/>
            <person name="Larimer J."/>
            <person name="McCowan C."/>
            <person name="Murphy C."/>
            <person name="Pearson M."/>
            <person name="Poon T.W."/>
            <person name="Priest M."/>
            <person name="Roberts A."/>
            <person name="Saif S."/>
            <person name="Shea T."/>
            <person name="Sisk P."/>
            <person name="Sykes S."/>
            <person name="Wortman J."/>
            <person name="Nusbaum C."/>
            <person name="Birren B."/>
        </authorList>
    </citation>
    <scope>NUCLEOTIDE SEQUENCE [LARGE SCALE GENOMIC DNA]</scope>
    <source>
        <strain evidence="1 2">CBS 119918</strain>
    </source>
</reference>